<evidence type="ECO:0000256" key="1">
    <source>
        <dbReference type="ARBA" id="ARBA00022490"/>
    </source>
</evidence>
<accession>A0A1E7DT92</accession>
<dbReference type="InterPro" id="IPR016153">
    <property type="entry name" value="Heat_shock_Hsp33_N"/>
</dbReference>
<dbReference type="PANTHER" id="PTHR30111:SF1">
    <property type="entry name" value="33 KDA CHAPERONIN"/>
    <property type="match status" value="1"/>
</dbReference>
<dbReference type="HAMAP" id="MF_00117">
    <property type="entry name" value="HslO"/>
    <property type="match status" value="1"/>
</dbReference>
<dbReference type="Gene3D" id="3.90.1280.10">
    <property type="entry name" value="HSP33 redox switch-like"/>
    <property type="match status" value="1"/>
</dbReference>
<dbReference type="Gene3D" id="3.55.30.10">
    <property type="entry name" value="Hsp33 domain"/>
    <property type="match status" value="1"/>
</dbReference>
<keyword evidence="1 6" id="KW-0963">Cytoplasm</keyword>
<keyword evidence="5 6" id="KW-0676">Redox-active center</keyword>
<feature type="disulfide bond" description="Redox-active" evidence="6">
    <location>
        <begin position="237"/>
        <end position="239"/>
    </location>
</feature>
<dbReference type="GO" id="GO:0042026">
    <property type="term" value="P:protein refolding"/>
    <property type="evidence" value="ECO:0007669"/>
    <property type="project" value="TreeGrafter"/>
</dbReference>
<reference evidence="7 8" key="1">
    <citation type="submission" date="2016-06" db="EMBL/GenBank/DDBJ databases">
        <title>Domibacillus iocasae genome sequencing.</title>
        <authorList>
            <person name="Verma A."/>
            <person name="Pal Y."/>
            <person name="Ojha A.K."/>
            <person name="Krishnamurthi S."/>
        </authorList>
    </citation>
    <scope>NUCLEOTIDE SEQUENCE [LARGE SCALE GENOMIC DNA]</scope>
    <source>
        <strain evidence="7 8">DSM 29979</strain>
    </source>
</reference>
<keyword evidence="8" id="KW-1185">Reference proteome</keyword>
<feature type="disulfide bond" description="Redox-active" evidence="6">
    <location>
        <begin position="270"/>
        <end position="273"/>
    </location>
</feature>
<comment type="PTM">
    <text evidence="6">Under oxidizing conditions two disulfide bonds are formed involving the reactive cysteines. Under reducing conditions zinc is bound to the reactive cysteines and the protein is inactive.</text>
</comment>
<evidence type="ECO:0000256" key="4">
    <source>
        <dbReference type="ARBA" id="ARBA00023186"/>
    </source>
</evidence>
<dbReference type="NCBIfam" id="NF001033">
    <property type="entry name" value="PRK00114.1"/>
    <property type="match status" value="1"/>
</dbReference>
<evidence type="ECO:0000256" key="6">
    <source>
        <dbReference type="HAMAP-Rule" id="MF_00117"/>
    </source>
</evidence>
<dbReference type="AlphaFoldDB" id="A0A1E7DT92"/>
<dbReference type="PANTHER" id="PTHR30111">
    <property type="entry name" value="33 KDA CHAPERONIN"/>
    <property type="match status" value="1"/>
</dbReference>
<keyword evidence="4 6" id="KW-0143">Chaperone</keyword>
<dbReference type="GO" id="GO:0005737">
    <property type="term" value="C:cytoplasm"/>
    <property type="evidence" value="ECO:0007669"/>
    <property type="project" value="UniProtKB-SubCell"/>
</dbReference>
<comment type="subcellular location">
    <subcellularLocation>
        <location evidence="6">Cytoplasm</location>
    </subcellularLocation>
</comment>
<dbReference type="Proteomes" id="UP000095658">
    <property type="component" value="Unassembled WGS sequence"/>
</dbReference>
<organism evidence="7 8">
    <name type="scientific">Domibacillus iocasae</name>
    <dbReference type="NCBI Taxonomy" id="1714016"/>
    <lineage>
        <taxon>Bacteria</taxon>
        <taxon>Bacillati</taxon>
        <taxon>Bacillota</taxon>
        <taxon>Bacilli</taxon>
        <taxon>Bacillales</taxon>
        <taxon>Bacillaceae</taxon>
        <taxon>Domibacillus</taxon>
    </lineage>
</organism>
<dbReference type="SUPFAM" id="SSF118352">
    <property type="entry name" value="HSP33 redox switch-like"/>
    <property type="match status" value="1"/>
</dbReference>
<dbReference type="CDD" id="cd00498">
    <property type="entry name" value="Hsp33"/>
    <property type="match status" value="1"/>
</dbReference>
<dbReference type="PIRSF" id="PIRSF005261">
    <property type="entry name" value="Heat_shock_Hsp33"/>
    <property type="match status" value="1"/>
</dbReference>
<dbReference type="InterPro" id="IPR000397">
    <property type="entry name" value="Heat_shock_Hsp33"/>
</dbReference>
<gene>
    <name evidence="6" type="primary">hslO</name>
    <name evidence="7" type="ORF">BA724_17175</name>
</gene>
<name>A0A1E7DT92_9BACI</name>
<dbReference type="InterPro" id="IPR016154">
    <property type="entry name" value="Heat_shock_Hsp33_C"/>
</dbReference>
<dbReference type="OrthoDB" id="9776534at2"/>
<comment type="similarity">
    <text evidence="6">Belongs to the HSP33 family.</text>
</comment>
<protein>
    <recommendedName>
        <fullName evidence="6">33 kDa chaperonin</fullName>
    </recommendedName>
    <alternativeName>
        <fullName evidence="6">Heat shock protein 33 homolog</fullName>
        <shortName evidence="6">HSP33</shortName>
    </alternativeName>
</protein>
<keyword evidence="3 6" id="KW-1015">Disulfide bond</keyword>
<comment type="function">
    <text evidence="6">Redox regulated molecular chaperone. Protects both thermally unfolding and oxidatively damaged proteins from irreversible aggregation. Plays an important role in the bacterial defense system toward oxidative stress.</text>
</comment>
<dbReference type="GO" id="GO:0051082">
    <property type="term" value="F:unfolded protein binding"/>
    <property type="evidence" value="ECO:0007669"/>
    <property type="project" value="UniProtKB-UniRule"/>
</dbReference>
<evidence type="ECO:0000256" key="5">
    <source>
        <dbReference type="ARBA" id="ARBA00023284"/>
    </source>
</evidence>
<dbReference type="Pfam" id="PF01430">
    <property type="entry name" value="HSP33"/>
    <property type="match status" value="1"/>
</dbReference>
<dbReference type="EMBL" id="MAMP01000009">
    <property type="protein sequence ID" value="OES45908.1"/>
    <property type="molecule type" value="Genomic_DNA"/>
</dbReference>
<dbReference type="STRING" id="1714016.BA724_17175"/>
<dbReference type="RefSeq" id="WP_069937460.1">
    <property type="nucleotide sequence ID" value="NZ_MAMP01000009.1"/>
</dbReference>
<sequence>MSDYLVKALAFNNQVRAYAVDTTETIGEAQRRHASWPTASAALGRTMTAGVMMGAMMKGDEKITLKIEGGGEAGPILADSDAHGNVRGYITRPQTHFDLNEQGKLDVRRAVGTDGMLTVVKDLGLRENFSGQTPIVSGELGEDFTYYFAVSEQVPSSVGVGVLVNPDNTILAAGGFIVQLMPNTDDATITILEERITKMDPISKLIERGLKPEQILIYILGEENVKFLETMPVQFNCTCSKERFGNAIVSLGRQEIQEMIDEDHGAEAHCHFCNEKYHFSEEELEQLKQEA</sequence>
<evidence type="ECO:0000313" key="7">
    <source>
        <dbReference type="EMBL" id="OES45908.1"/>
    </source>
</evidence>
<evidence type="ECO:0000313" key="8">
    <source>
        <dbReference type="Proteomes" id="UP000095658"/>
    </source>
</evidence>
<comment type="caution">
    <text evidence="7">The sequence shown here is derived from an EMBL/GenBank/DDBJ whole genome shotgun (WGS) entry which is preliminary data.</text>
</comment>
<dbReference type="SUPFAM" id="SSF64397">
    <property type="entry name" value="Hsp33 domain"/>
    <property type="match status" value="1"/>
</dbReference>
<evidence type="ECO:0000256" key="2">
    <source>
        <dbReference type="ARBA" id="ARBA00022833"/>
    </source>
</evidence>
<evidence type="ECO:0000256" key="3">
    <source>
        <dbReference type="ARBA" id="ARBA00023157"/>
    </source>
</evidence>
<keyword evidence="2 6" id="KW-0862">Zinc</keyword>
<dbReference type="GO" id="GO:0044183">
    <property type="term" value="F:protein folding chaperone"/>
    <property type="evidence" value="ECO:0007669"/>
    <property type="project" value="TreeGrafter"/>
</dbReference>
<proteinExistence type="inferred from homology"/>